<evidence type="ECO:0000313" key="2">
    <source>
        <dbReference type="EMBL" id="PWI71742.1"/>
    </source>
</evidence>
<feature type="compositionally biased region" description="Pro residues" evidence="1">
    <location>
        <begin position="131"/>
        <end position="142"/>
    </location>
</feature>
<proteinExistence type="predicted"/>
<feature type="compositionally biased region" description="Basic residues" evidence="1">
    <location>
        <begin position="73"/>
        <end position="82"/>
    </location>
</feature>
<name>A0A2U3EB72_PURLI</name>
<dbReference type="AlphaFoldDB" id="A0A2U3EB72"/>
<feature type="region of interest" description="Disordered" evidence="1">
    <location>
        <begin position="69"/>
        <end position="226"/>
    </location>
</feature>
<reference evidence="2 3" key="1">
    <citation type="journal article" date="2016" name="Front. Microbiol.">
        <title>Genome and transcriptome sequences reveal the specific parasitism of the nematophagous Purpureocillium lilacinum 36-1.</title>
        <authorList>
            <person name="Xie J."/>
            <person name="Li S."/>
            <person name="Mo C."/>
            <person name="Xiao X."/>
            <person name="Peng D."/>
            <person name="Wang G."/>
            <person name="Xiao Y."/>
        </authorList>
    </citation>
    <scope>NUCLEOTIDE SEQUENCE [LARGE SCALE GENOMIC DNA]</scope>
    <source>
        <strain evidence="2 3">36-1</strain>
    </source>
</reference>
<gene>
    <name evidence="2" type="ORF">PCL_11836</name>
</gene>
<dbReference type="EMBL" id="LCWV01000007">
    <property type="protein sequence ID" value="PWI71742.1"/>
    <property type="molecule type" value="Genomic_DNA"/>
</dbReference>
<accession>A0A2U3EB72</accession>
<evidence type="ECO:0000256" key="1">
    <source>
        <dbReference type="SAM" id="MobiDB-lite"/>
    </source>
</evidence>
<sequence length="226" mass="24981">MPWRRPPEAIDMIDRGPDWCLFHTGPPTLVWSSKSCSLLHRETGVTASPTRRGARVVRHDAPAESTLFLSNSHHGRHHHHHHHDQDRRRRRDGGGGYSTRLLTSDCNCLAPAGESTTKPPAEGQKGGRVPRPGPGKPWPPEPENNLIAERLPSIRRRWSTSPKPDDETQAGPAHRRCVRLPRGGQPPPTRAYSSRMSGTALHVRVPPAPQLPPARTMSSALPPRAC</sequence>
<dbReference type="Proteomes" id="UP000245956">
    <property type="component" value="Unassembled WGS sequence"/>
</dbReference>
<protein>
    <submittedName>
        <fullName evidence="2">Uncharacterized protein</fullName>
    </submittedName>
</protein>
<organism evidence="2 3">
    <name type="scientific">Purpureocillium lilacinum</name>
    <name type="common">Paecilomyces lilacinus</name>
    <dbReference type="NCBI Taxonomy" id="33203"/>
    <lineage>
        <taxon>Eukaryota</taxon>
        <taxon>Fungi</taxon>
        <taxon>Dikarya</taxon>
        <taxon>Ascomycota</taxon>
        <taxon>Pezizomycotina</taxon>
        <taxon>Sordariomycetes</taxon>
        <taxon>Hypocreomycetidae</taxon>
        <taxon>Hypocreales</taxon>
        <taxon>Ophiocordycipitaceae</taxon>
        <taxon>Purpureocillium</taxon>
    </lineage>
</organism>
<comment type="caution">
    <text evidence="2">The sequence shown here is derived from an EMBL/GenBank/DDBJ whole genome shotgun (WGS) entry which is preliminary data.</text>
</comment>
<evidence type="ECO:0000313" key="3">
    <source>
        <dbReference type="Proteomes" id="UP000245956"/>
    </source>
</evidence>